<dbReference type="SUPFAM" id="SSF56752">
    <property type="entry name" value="D-aminoacid aminotransferase-like PLP-dependent enzymes"/>
    <property type="match status" value="1"/>
</dbReference>
<keyword evidence="2" id="KW-0456">Lyase</keyword>
<dbReference type="InterPro" id="IPR043132">
    <property type="entry name" value="BCAT-like_C"/>
</dbReference>
<dbReference type="EMBL" id="QGMG01000689">
    <property type="protein sequence ID" value="TVY52020.1"/>
    <property type="molecule type" value="Genomic_DNA"/>
</dbReference>
<dbReference type="Gene3D" id="3.30.470.10">
    <property type="match status" value="1"/>
</dbReference>
<feature type="compositionally biased region" description="Low complexity" evidence="1">
    <location>
        <begin position="166"/>
        <end position="177"/>
    </location>
</feature>
<sequence>MAEPDFQLFSSLRYDPLLTPLSVNAEAWDGEIKHPSPFYMLPYHRDRLLQAAENFGWTVAADLIRGPGGFTHLLKKLTETVDTQSTKPLRIRVLLSKDGTITVEPSPTLDSSKEALYPERLPPPKSASKMKVSPLTGGALELGDGDSVRGDPPIDQPYEVIPDTVKTTPSPYTSYKTTSRDMYTNGRQRVGIKDFTARQEVLLVSDSGEIMEGSLTSVYFWRDGRWTTPNVASGGQIGTTRRWALEKGFCVEGVVKVDSLADGEECWISNGVKGFLFGKINETARPLDKSSLIDVVSSTSNKVVYPAQSTSTEDAQAAADAAYSSFATGERKDHPCLPKAPGHITQLSRHSKKLVLPAVV</sequence>
<dbReference type="InterPro" id="IPR001544">
    <property type="entry name" value="Aminotrans_IV"/>
</dbReference>
<reference evidence="2 3" key="1">
    <citation type="submission" date="2018-05" db="EMBL/GenBank/DDBJ databases">
        <title>Whole genome sequencing for identification of molecular markers to develop diagnostic detection tools for the regulated plant pathogen Lachnellula willkommii.</title>
        <authorList>
            <person name="Giroux E."/>
            <person name="Bilodeau G."/>
        </authorList>
    </citation>
    <scope>NUCLEOTIDE SEQUENCE [LARGE SCALE GENOMIC DNA]</scope>
    <source>
        <strain evidence="2 3">CBS 625.97</strain>
    </source>
</reference>
<dbReference type="InterPro" id="IPR036038">
    <property type="entry name" value="Aminotransferase-like"/>
</dbReference>
<accession>A0A7D8YJ78</accession>
<evidence type="ECO:0000313" key="3">
    <source>
        <dbReference type="Proteomes" id="UP000481288"/>
    </source>
</evidence>
<evidence type="ECO:0000313" key="2">
    <source>
        <dbReference type="EMBL" id="TVY52020.1"/>
    </source>
</evidence>
<dbReference type="Gene3D" id="3.20.10.10">
    <property type="entry name" value="D-amino Acid Aminotransferase, subunit A, domain 2"/>
    <property type="match status" value="1"/>
</dbReference>
<dbReference type="AlphaFoldDB" id="A0A7D8YJ78"/>
<feature type="region of interest" description="Disordered" evidence="1">
    <location>
        <begin position="158"/>
        <end position="179"/>
    </location>
</feature>
<protein>
    <submittedName>
        <fullName evidence="2">Aminodeoxychorismate lyase</fullName>
    </submittedName>
</protein>
<dbReference type="OrthoDB" id="5288718at2759"/>
<dbReference type="InterPro" id="IPR043131">
    <property type="entry name" value="BCAT-like_N"/>
</dbReference>
<evidence type="ECO:0000256" key="1">
    <source>
        <dbReference type="SAM" id="MobiDB-lite"/>
    </source>
</evidence>
<organism evidence="2 3">
    <name type="scientific">Lachnellula cervina</name>
    <dbReference type="NCBI Taxonomy" id="1316786"/>
    <lineage>
        <taxon>Eukaryota</taxon>
        <taxon>Fungi</taxon>
        <taxon>Dikarya</taxon>
        <taxon>Ascomycota</taxon>
        <taxon>Pezizomycotina</taxon>
        <taxon>Leotiomycetes</taxon>
        <taxon>Helotiales</taxon>
        <taxon>Lachnaceae</taxon>
        <taxon>Lachnellula</taxon>
    </lineage>
</organism>
<dbReference type="Pfam" id="PF01063">
    <property type="entry name" value="Aminotran_4"/>
    <property type="match status" value="1"/>
</dbReference>
<dbReference type="GO" id="GO:0016829">
    <property type="term" value="F:lyase activity"/>
    <property type="evidence" value="ECO:0007669"/>
    <property type="project" value="UniProtKB-KW"/>
</dbReference>
<proteinExistence type="predicted"/>
<dbReference type="Proteomes" id="UP000481288">
    <property type="component" value="Unassembled WGS sequence"/>
</dbReference>
<name>A0A7D8YJ78_9HELO</name>
<feature type="region of interest" description="Disordered" evidence="1">
    <location>
        <begin position="104"/>
        <end position="132"/>
    </location>
</feature>
<keyword evidence="3" id="KW-1185">Reference proteome</keyword>
<comment type="caution">
    <text evidence="2">The sequence shown here is derived from an EMBL/GenBank/DDBJ whole genome shotgun (WGS) entry which is preliminary data.</text>
</comment>
<gene>
    <name evidence="2" type="primary">ABZ2</name>
    <name evidence="2" type="ORF">LCER1_G006688</name>
</gene>